<accession>A0A7W6M599</accession>
<gene>
    <name evidence="2" type="ORF">GGR93_000377</name>
</gene>
<dbReference type="EMBL" id="JACIFU010000001">
    <property type="protein sequence ID" value="MBB4172616.1"/>
    <property type="molecule type" value="Genomic_DNA"/>
</dbReference>
<evidence type="ECO:0000313" key="2">
    <source>
        <dbReference type="EMBL" id="MBB4172616.1"/>
    </source>
</evidence>
<sequence length="100" mass="10675">MKLFISALAIISGLTTATQVAAEQQVCMPAAEMKASLIDWYGETPVAEPTAAKEQLWASKHTGTWTLVKTLSDGYACVVAQGDDWTLSSQDNDIVAQLGD</sequence>
<name>A0A7W6M599_9RHOB</name>
<proteinExistence type="predicted"/>
<organism evidence="2 3">
    <name type="scientific">Sulfitobacter noctilucicola</name>
    <dbReference type="NCBI Taxonomy" id="1342301"/>
    <lineage>
        <taxon>Bacteria</taxon>
        <taxon>Pseudomonadati</taxon>
        <taxon>Pseudomonadota</taxon>
        <taxon>Alphaproteobacteria</taxon>
        <taxon>Rhodobacterales</taxon>
        <taxon>Roseobacteraceae</taxon>
        <taxon>Sulfitobacter</taxon>
    </lineage>
</organism>
<evidence type="ECO:0008006" key="4">
    <source>
        <dbReference type="Google" id="ProtNLM"/>
    </source>
</evidence>
<evidence type="ECO:0000313" key="3">
    <source>
        <dbReference type="Proteomes" id="UP000565745"/>
    </source>
</evidence>
<evidence type="ECO:0000256" key="1">
    <source>
        <dbReference type="SAM" id="SignalP"/>
    </source>
</evidence>
<dbReference type="Proteomes" id="UP000565745">
    <property type="component" value="Unassembled WGS sequence"/>
</dbReference>
<comment type="caution">
    <text evidence="2">The sequence shown here is derived from an EMBL/GenBank/DDBJ whole genome shotgun (WGS) entry which is preliminary data.</text>
</comment>
<keyword evidence="1" id="KW-0732">Signal</keyword>
<keyword evidence="3" id="KW-1185">Reference proteome</keyword>
<dbReference type="RefSeq" id="WP_025055297.1">
    <property type="nucleotide sequence ID" value="NZ_JACIFU010000001.1"/>
</dbReference>
<protein>
    <recommendedName>
        <fullName evidence="4">S-adenosyl-L-homocysteine hydrolase</fullName>
    </recommendedName>
</protein>
<dbReference type="AlphaFoldDB" id="A0A7W6M599"/>
<feature type="chain" id="PRO_5030568275" description="S-adenosyl-L-homocysteine hydrolase" evidence="1">
    <location>
        <begin position="22"/>
        <end position="100"/>
    </location>
</feature>
<reference evidence="2 3" key="1">
    <citation type="submission" date="2020-08" db="EMBL/GenBank/DDBJ databases">
        <title>Genomic Encyclopedia of Type Strains, Phase IV (KMG-IV): sequencing the most valuable type-strain genomes for metagenomic binning, comparative biology and taxonomic classification.</title>
        <authorList>
            <person name="Goeker M."/>
        </authorList>
    </citation>
    <scope>NUCLEOTIDE SEQUENCE [LARGE SCALE GENOMIC DNA]</scope>
    <source>
        <strain evidence="2 3">DSM 101015</strain>
    </source>
</reference>
<feature type="signal peptide" evidence="1">
    <location>
        <begin position="1"/>
        <end position="21"/>
    </location>
</feature>